<dbReference type="InterPro" id="IPR034884">
    <property type="entry name" value="Cytochrome_c_oxidase_VIc/VIIs"/>
</dbReference>
<dbReference type="InterPro" id="IPR037169">
    <property type="entry name" value="Cytochrome_c_oxidase_VIc_sf"/>
</dbReference>
<dbReference type="EMBL" id="CAJHNJ030000030">
    <property type="protein sequence ID" value="CAG9124495.1"/>
    <property type="molecule type" value="Genomic_DNA"/>
</dbReference>
<comment type="subcellular location">
    <subcellularLocation>
        <location evidence="1">Mitochondrion inner membrane</location>
        <topology evidence="1">Single-pass membrane protein</topology>
    </subcellularLocation>
</comment>
<evidence type="ECO:0000256" key="5">
    <source>
        <dbReference type="ARBA" id="ARBA00022792"/>
    </source>
</evidence>
<proteinExistence type="inferred from homology"/>
<evidence type="ECO:0000256" key="3">
    <source>
        <dbReference type="ARBA" id="ARBA00007204"/>
    </source>
</evidence>
<keyword evidence="8 9" id="KW-0472">Membrane</keyword>
<evidence type="ECO:0000256" key="6">
    <source>
        <dbReference type="ARBA" id="ARBA00022989"/>
    </source>
</evidence>
<dbReference type="Pfam" id="PF02937">
    <property type="entry name" value="COX6C"/>
    <property type="match status" value="1"/>
</dbReference>
<comment type="similarity">
    <text evidence="3">Belongs to the cytochrome c oxidase subunit 6c family.</text>
</comment>
<name>A0A8S4FAD8_PLUXY</name>
<evidence type="ECO:0000256" key="1">
    <source>
        <dbReference type="ARBA" id="ARBA00004434"/>
    </source>
</evidence>
<gene>
    <name evidence="10" type="ORF">PLXY2_LOCUS8198</name>
</gene>
<keyword evidence="7" id="KW-0496">Mitochondrion</keyword>
<keyword evidence="6 9" id="KW-1133">Transmembrane helix</keyword>
<dbReference type="InterPro" id="IPR051389">
    <property type="entry name" value="Cytochrome_c_oxidase_VIc"/>
</dbReference>
<sequence length="155" mass="17545">MQHRGLSPISPLTLFFFQLPSLPTLILIQSRSRMRLCTGCLHPVQLFCLCCALFNNLNKRLEAKEKYKYFSNDKLNALMADKAIATASKPQMRGLLNGLIKRNLIVSLALAGLGGIAFQVGVCSLRKKQYAEFYRTYDAEKEFEEMRAKGLFQSC</sequence>
<evidence type="ECO:0000256" key="9">
    <source>
        <dbReference type="SAM" id="Phobius"/>
    </source>
</evidence>
<evidence type="ECO:0000313" key="10">
    <source>
        <dbReference type="EMBL" id="CAG9124495.1"/>
    </source>
</evidence>
<dbReference type="PANTHER" id="PTHR48416">
    <property type="entry name" value="CYTOCHROME C OXIDASE SUBUNIT 6C"/>
    <property type="match status" value="1"/>
</dbReference>
<dbReference type="Proteomes" id="UP000653454">
    <property type="component" value="Unassembled WGS sequence"/>
</dbReference>
<keyword evidence="5" id="KW-0999">Mitochondrion inner membrane</keyword>
<dbReference type="AlphaFoldDB" id="A0A8S4FAD8"/>
<accession>A0A8S4FAD8</accession>
<dbReference type="SUPFAM" id="SSF81415">
    <property type="entry name" value="Mitochondrial cytochrome c oxidase subunit VIc"/>
    <property type="match status" value="1"/>
</dbReference>
<dbReference type="CDD" id="cd22901">
    <property type="entry name" value="CcO_VIc"/>
    <property type="match status" value="1"/>
</dbReference>
<evidence type="ECO:0000313" key="11">
    <source>
        <dbReference type="Proteomes" id="UP000653454"/>
    </source>
</evidence>
<feature type="transmembrane region" description="Helical" evidence="9">
    <location>
        <begin position="104"/>
        <end position="125"/>
    </location>
</feature>
<organism evidence="10 11">
    <name type="scientific">Plutella xylostella</name>
    <name type="common">Diamondback moth</name>
    <name type="synonym">Plutella maculipennis</name>
    <dbReference type="NCBI Taxonomy" id="51655"/>
    <lineage>
        <taxon>Eukaryota</taxon>
        <taxon>Metazoa</taxon>
        <taxon>Ecdysozoa</taxon>
        <taxon>Arthropoda</taxon>
        <taxon>Hexapoda</taxon>
        <taxon>Insecta</taxon>
        <taxon>Pterygota</taxon>
        <taxon>Neoptera</taxon>
        <taxon>Endopterygota</taxon>
        <taxon>Lepidoptera</taxon>
        <taxon>Glossata</taxon>
        <taxon>Ditrysia</taxon>
        <taxon>Yponomeutoidea</taxon>
        <taxon>Plutellidae</taxon>
        <taxon>Plutella</taxon>
    </lineage>
</organism>
<reference evidence="10" key="1">
    <citation type="submission" date="2020-11" db="EMBL/GenBank/DDBJ databases">
        <authorList>
            <person name="Whiteford S."/>
        </authorList>
    </citation>
    <scope>NUCLEOTIDE SEQUENCE</scope>
</reference>
<evidence type="ECO:0000256" key="7">
    <source>
        <dbReference type="ARBA" id="ARBA00023128"/>
    </source>
</evidence>
<dbReference type="Gene3D" id="4.10.93.10">
    <property type="entry name" value="Mitochondrial cytochrome c oxidase subunit VIc/VIIs"/>
    <property type="match status" value="1"/>
</dbReference>
<comment type="pathway">
    <text evidence="2">Energy metabolism; oxidative phosphorylation.</text>
</comment>
<keyword evidence="4 9" id="KW-0812">Transmembrane</keyword>
<evidence type="ECO:0000256" key="4">
    <source>
        <dbReference type="ARBA" id="ARBA00022692"/>
    </source>
</evidence>
<keyword evidence="11" id="KW-1185">Reference proteome</keyword>
<comment type="caution">
    <text evidence="10">The sequence shown here is derived from an EMBL/GenBank/DDBJ whole genome shotgun (WGS) entry which is preliminary data.</text>
</comment>
<protein>
    <submittedName>
        <fullName evidence="10">(diamondback moth) hypothetical protein</fullName>
    </submittedName>
</protein>
<dbReference type="PANTHER" id="PTHR48416:SF1">
    <property type="entry name" value="CYTOCHROME C OXIDASE SUBUNIT 6C"/>
    <property type="match status" value="1"/>
</dbReference>
<evidence type="ECO:0000256" key="8">
    <source>
        <dbReference type="ARBA" id="ARBA00023136"/>
    </source>
</evidence>
<dbReference type="GO" id="GO:0005743">
    <property type="term" value="C:mitochondrial inner membrane"/>
    <property type="evidence" value="ECO:0007669"/>
    <property type="project" value="UniProtKB-SubCell"/>
</dbReference>
<evidence type="ECO:0000256" key="2">
    <source>
        <dbReference type="ARBA" id="ARBA00004673"/>
    </source>
</evidence>